<evidence type="ECO:0000313" key="1">
    <source>
        <dbReference type="EMBL" id="PNX69049.1"/>
    </source>
</evidence>
<feature type="non-terminal residue" evidence="1">
    <location>
        <position position="58"/>
    </location>
</feature>
<sequence length="58" mass="6710">MKLDFITGTLPMPDDDFDPAYRAWDRCNQLISSWILNFVSPSIAQSVVFMENAIDIWN</sequence>
<keyword evidence="1" id="KW-0808">Transferase</keyword>
<reference evidence="1 2" key="1">
    <citation type="journal article" date="2014" name="Am. J. Bot.">
        <title>Genome assembly and annotation for red clover (Trifolium pratense; Fabaceae).</title>
        <authorList>
            <person name="Istvanek J."/>
            <person name="Jaros M."/>
            <person name="Krenek A."/>
            <person name="Repkova J."/>
        </authorList>
    </citation>
    <scope>NUCLEOTIDE SEQUENCE [LARGE SCALE GENOMIC DNA]</scope>
    <source>
        <strain evidence="2">cv. Tatra</strain>
        <tissue evidence="1">Young leaves</tissue>
    </source>
</reference>
<gene>
    <name evidence="1" type="ORF">L195_g064257</name>
</gene>
<dbReference type="EMBL" id="ASHM01240305">
    <property type="protein sequence ID" value="PNX69049.1"/>
    <property type="molecule type" value="Genomic_DNA"/>
</dbReference>
<reference evidence="1 2" key="2">
    <citation type="journal article" date="2017" name="Front. Plant Sci.">
        <title>Gene Classification and Mining of Molecular Markers Useful in Red Clover (Trifolium pratense) Breeding.</title>
        <authorList>
            <person name="Istvanek J."/>
            <person name="Dluhosova J."/>
            <person name="Dluhos P."/>
            <person name="Patkova L."/>
            <person name="Nedelnik J."/>
            <person name="Repkova J."/>
        </authorList>
    </citation>
    <scope>NUCLEOTIDE SEQUENCE [LARGE SCALE GENOMIC DNA]</scope>
    <source>
        <strain evidence="2">cv. Tatra</strain>
        <tissue evidence="1">Young leaves</tissue>
    </source>
</reference>
<evidence type="ECO:0000313" key="2">
    <source>
        <dbReference type="Proteomes" id="UP000236291"/>
    </source>
</evidence>
<proteinExistence type="predicted"/>
<protein>
    <submittedName>
        <fullName evidence="1">Flavonol sulfotransferase-like protein</fullName>
    </submittedName>
</protein>
<dbReference type="PANTHER" id="PTHR37610:SF97">
    <property type="entry name" value="RETROTRANSPOSON GAG DOMAIN-CONTAINING PROTEIN"/>
    <property type="match status" value="1"/>
</dbReference>
<dbReference type="Proteomes" id="UP000236291">
    <property type="component" value="Unassembled WGS sequence"/>
</dbReference>
<accession>A0A2K3KRZ2</accession>
<name>A0A2K3KRZ2_TRIPR</name>
<dbReference type="PANTHER" id="PTHR37610">
    <property type="entry name" value="CCHC-TYPE DOMAIN-CONTAINING PROTEIN"/>
    <property type="match status" value="1"/>
</dbReference>
<dbReference type="GO" id="GO:0016740">
    <property type="term" value="F:transferase activity"/>
    <property type="evidence" value="ECO:0007669"/>
    <property type="project" value="UniProtKB-KW"/>
</dbReference>
<organism evidence="1 2">
    <name type="scientific">Trifolium pratense</name>
    <name type="common">Red clover</name>
    <dbReference type="NCBI Taxonomy" id="57577"/>
    <lineage>
        <taxon>Eukaryota</taxon>
        <taxon>Viridiplantae</taxon>
        <taxon>Streptophyta</taxon>
        <taxon>Embryophyta</taxon>
        <taxon>Tracheophyta</taxon>
        <taxon>Spermatophyta</taxon>
        <taxon>Magnoliopsida</taxon>
        <taxon>eudicotyledons</taxon>
        <taxon>Gunneridae</taxon>
        <taxon>Pentapetalae</taxon>
        <taxon>rosids</taxon>
        <taxon>fabids</taxon>
        <taxon>Fabales</taxon>
        <taxon>Fabaceae</taxon>
        <taxon>Papilionoideae</taxon>
        <taxon>50 kb inversion clade</taxon>
        <taxon>NPAAA clade</taxon>
        <taxon>Hologalegina</taxon>
        <taxon>IRL clade</taxon>
        <taxon>Trifolieae</taxon>
        <taxon>Trifolium</taxon>
    </lineage>
</organism>
<comment type="caution">
    <text evidence="1">The sequence shown here is derived from an EMBL/GenBank/DDBJ whole genome shotgun (WGS) entry which is preliminary data.</text>
</comment>
<dbReference type="AlphaFoldDB" id="A0A2K3KRZ2"/>